<keyword evidence="2" id="KW-1185">Reference proteome</keyword>
<accession>A0A8B2NV11</accession>
<protein>
    <submittedName>
        <fullName evidence="1">Uncharacterized protein</fullName>
    </submittedName>
</protein>
<gene>
    <name evidence="1" type="ORF">DLJ53_18180</name>
</gene>
<organism evidence="1 2">
    <name type="scientific">Acuticoccus sediminis</name>
    <dbReference type="NCBI Taxonomy" id="2184697"/>
    <lineage>
        <taxon>Bacteria</taxon>
        <taxon>Pseudomonadati</taxon>
        <taxon>Pseudomonadota</taxon>
        <taxon>Alphaproteobacteria</taxon>
        <taxon>Hyphomicrobiales</taxon>
        <taxon>Amorphaceae</taxon>
        <taxon>Acuticoccus</taxon>
    </lineage>
</organism>
<reference evidence="1 2" key="1">
    <citation type="submission" date="2018-05" db="EMBL/GenBank/DDBJ databases">
        <title>Acuticoccus sediminis sp. nov., isolated from deep-sea sediment of Indian Ocean.</title>
        <authorList>
            <person name="Liu X."/>
            <person name="Lai Q."/>
            <person name="Du Y."/>
            <person name="Sun F."/>
            <person name="Zhang X."/>
            <person name="Wang S."/>
            <person name="Shao Z."/>
        </authorList>
    </citation>
    <scope>NUCLEOTIDE SEQUENCE [LARGE SCALE GENOMIC DNA]</scope>
    <source>
        <strain evidence="1 2">PTG4-2</strain>
    </source>
</reference>
<proteinExistence type="predicted"/>
<name>A0A8B2NV11_9HYPH</name>
<sequence length="93" mass="10453">MNAPFPIGDTHRDTVDQLYEDARLQGMTQREALEAVAHLELESAGRGLGLAARTIEELQHTIEVAKMRIEEAAKTTFYDPPGFRETRPREVTS</sequence>
<comment type="caution">
    <text evidence="1">The sequence shown here is derived from an EMBL/GenBank/DDBJ whole genome shotgun (WGS) entry which is preliminary data.</text>
</comment>
<dbReference type="Proteomes" id="UP000249590">
    <property type="component" value="Unassembled WGS sequence"/>
</dbReference>
<dbReference type="EMBL" id="QHHQ01000003">
    <property type="protein sequence ID" value="RAI01145.1"/>
    <property type="molecule type" value="Genomic_DNA"/>
</dbReference>
<dbReference type="AlphaFoldDB" id="A0A8B2NV11"/>
<evidence type="ECO:0000313" key="2">
    <source>
        <dbReference type="Proteomes" id="UP000249590"/>
    </source>
</evidence>
<dbReference type="RefSeq" id="WP_111347765.1">
    <property type="nucleotide sequence ID" value="NZ_QHHQ01000003.1"/>
</dbReference>
<evidence type="ECO:0000313" key="1">
    <source>
        <dbReference type="EMBL" id="RAI01145.1"/>
    </source>
</evidence>